<dbReference type="GO" id="GO:0050821">
    <property type="term" value="P:protein stabilization"/>
    <property type="evidence" value="ECO:0007669"/>
    <property type="project" value="TreeGrafter"/>
</dbReference>
<dbReference type="GO" id="GO:0000774">
    <property type="term" value="F:adenyl-nucleotide exchange factor activity"/>
    <property type="evidence" value="ECO:0007669"/>
    <property type="project" value="TreeGrafter"/>
</dbReference>
<dbReference type="Gene3D" id="1.20.58.120">
    <property type="entry name" value="BAG domain"/>
    <property type="match status" value="1"/>
</dbReference>
<dbReference type="OrthoDB" id="1735081at2759"/>
<evidence type="ECO:0000313" key="3">
    <source>
        <dbReference type="Proteomes" id="UP000639772"/>
    </source>
</evidence>
<name>A0A835PSL0_VANPL</name>
<reference evidence="2 3" key="1">
    <citation type="journal article" date="2020" name="Nat. Food">
        <title>A phased Vanilla planifolia genome enables genetic improvement of flavour and production.</title>
        <authorList>
            <person name="Hasing T."/>
            <person name="Tang H."/>
            <person name="Brym M."/>
            <person name="Khazi F."/>
            <person name="Huang T."/>
            <person name="Chambers A.H."/>
        </authorList>
    </citation>
    <scope>NUCLEOTIDE SEQUENCE [LARGE SCALE GENOMIC DNA]</scope>
    <source>
        <tissue evidence="2">Leaf</tissue>
    </source>
</reference>
<dbReference type="AlphaFoldDB" id="A0A835PSL0"/>
<comment type="caution">
    <text evidence="2">The sequence shown here is derived from an EMBL/GenBank/DDBJ whole genome shotgun (WGS) entry which is preliminary data.</text>
</comment>
<proteinExistence type="predicted"/>
<feature type="region of interest" description="Disordered" evidence="1">
    <location>
        <begin position="64"/>
        <end position="96"/>
    </location>
</feature>
<feature type="region of interest" description="Disordered" evidence="1">
    <location>
        <begin position="112"/>
        <end position="132"/>
    </location>
</feature>
<dbReference type="GO" id="GO:0051087">
    <property type="term" value="F:protein-folding chaperone binding"/>
    <property type="evidence" value="ECO:0007669"/>
    <property type="project" value="InterPro"/>
</dbReference>
<dbReference type="PANTHER" id="PTHR12329:SF11">
    <property type="entry name" value="BAG FAMILY MOLECULAR CHAPERONE REGULATOR 1"/>
    <property type="match status" value="1"/>
</dbReference>
<organism evidence="2 3">
    <name type="scientific">Vanilla planifolia</name>
    <name type="common">Vanilla</name>
    <dbReference type="NCBI Taxonomy" id="51239"/>
    <lineage>
        <taxon>Eukaryota</taxon>
        <taxon>Viridiplantae</taxon>
        <taxon>Streptophyta</taxon>
        <taxon>Embryophyta</taxon>
        <taxon>Tracheophyta</taxon>
        <taxon>Spermatophyta</taxon>
        <taxon>Magnoliopsida</taxon>
        <taxon>Liliopsida</taxon>
        <taxon>Asparagales</taxon>
        <taxon>Orchidaceae</taxon>
        <taxon>Vanilloideae</taxon>
        <taxon>Vanilleae</taxon>
        <taxon>Vanilla</taxon>
    </lineage>
</organism>
<gene>
    <name evidence="2" type="ORF">HPP92_022027</name>
</gene>
<evidence type="ECO:0000313" key="2">
    <source>
        <dbReference type="EMBL" id="KAG0458899.1"/>
    </source>
</evidence>
<dbReference type="InterPro" id="IPR036533">
    <property type="entry name" value="BAG_dom_sf"/>
</dbReference>
<evidence type="ECO:0000256" key="1">
    <source>
        <dbReference type="SAM" id="MobiDB-lite"/>
    </source>
</evidence>
<dbReference type="InterPro" id="IPR039773">
    <property type="entry name" value="BAG_chaperone_regulator"/>
</dbReference>
<dbReference type="PANTHER" id="PTHR12329">
    <property type="entry name" value="BCL2-ASSOCIATED ATHANOGENE"/>
    <property type="match status" value="1"/>
</dbReference>
<dbReference type="EMBL" id="JADCNM010000012">
    <property type="protein sequence ID" value="KAG0458899.1"/>
    <property type="molecule type" value="Genomic_DNA"/>
</dbReference>
<dbReference type="Proteomes" id="UP000639772">
    <property type="component" value="Chromosome 12"/>
</dbReference>
<accession>A0A835PSL0</accession>
<sequence>MLMNELLKLDGVIADGDLKLQRRLQIIYFAFSNVSAVFASCPDYLGEERVQKYVETLDLLKVKNARPQGDNGQSPVAQPEHKQQQKQQPLRSTPTPSVIVTTKWETFDSLFSPSASATTSATTTTASSAAPTPRFDWELF</sequence>
<protein>
    <submittedName>
        <fullName evidence="2">Uncharacterized protein</fullName>
    </submittedName>
</protein>
<dbReference type="GO" id="GO:0005737">
    <property type="term" value="C:cytoplasm"/>
    <property type="evidence" value="ECO:0007669"/>
    <property type="project" value="TreeGrafter"/>
</dbReference>